<dbReference type="AlphaFoldDB" id="A0A291QPZ1"/>
<sequence length="78" mass="8972">MHFYFLLGQGYKRRMIYSAPPRKPWNFAPLIGKQNSSTKARSSDQIGGRDDQFVPFSGTFLGKRKSTRNEPVDIESNF</sequence>
<dbReference type="EMBL" id="CP023777">
    <property type="protein sequence ID" value="ATL45952.1"/>
    <property type="molecule type" value="Genomic_DNA"/>
</dbReference>
<feature type="region of interest" description="Disordered" evidence="1">
    <location>
        <begin position="28"/>
        <end position="50"/>
    </location>
</feature>
<evidence type="ECO:0000256" key="1">
    <source>
        <dbReference type="SAM" id="MobiDB-lite"/>
    </source>
</evidence>
<feature type="compositionally biased region" description="Polar residues" evidence="1">
    <location>
        <begin position="33"/>
        <end position="45"/>
    </location>
</feature>
<accession>A0A291QPZ1</accession>
<dbReference type="Proteomes" id="UP000220133">
    <property type="component" value="Chromosome"/>
</dbReference>
<gene>
    <name evidence="2" type="ORF">COR50_01560</name>
</gene>
<proteinExistence type="predicted"/>
<organism evidence="2 3">
    <name type="scientific">Chitinophaga caeni</name>
    <dbReference type="NCBI Taxonomy" id="2029983"/>
    <lineage>
        <taxon>Bacteria</taxon>
        <taxon>Pseudomonadati</taxon>
        <taxon>Bacteroidota</taxon>
        <taxon>Chitinophagia</taxon>
        <taxon>Chitinophagales</taxon>
        <taxon>Chitinophagaceae</taxon>
        <taxon>Chitinophaga</taxon>
    </lineage>
</organism>
<keyword evidence="3" id="KW-1185">Reference proteome</keyword>
<name>A0A291QPZ1_9BACT</name>
<evidence type="ECO:0000313" key="3">
    <source>
        <dbReference type="Proteomes" id="UP000220133"/>
    </source>
</evidence>
<protein>
    <submittedName>
        <fullName evidence="2">Uncharacterized protein</fullName>
    </submittedName>
</protein>
<dbReference type="KEGG" id="cbae:COR50_01560"/>
<reference evidence="2 3" key="1">
    <citation type="submission" date="2017-10" db="EMBL/GenBank/DDBJ databases">
        <title>Paenichitinophaga pekingensis gen. nov., sp. nov., isolated from activated sludge.</title>
        <authorList>
            <person name="Jin D."/>
            <person name="Kong X."/>
            <person name="Deng Y."/>
            <person name="Bai Z."/>
        </authorList>
    </citation>
    <scope>NUCLEOTIDE SEQUENCE [LARGE SCALE GENOMIC DNA]</scope>
    <source>
        <strain evidence="2 3">13</strain>
    </source>
</reference>
<evidence type="ECO:0000313" key="2">
    <source>
        <dbReference type="EMBL" id="ATL45952.1"/>
    </source>
</evidence>